<dbReference type="AlphaFoldDB" id="A0A0C2RN24"/>
<dbReference type="PATRIC" id="fig|220754.4.peg.3589"/>
<protein>
    <submittedName>
        <fullName evidence="1">Uncharacterized protein</fullName>
    </submittedName>
</protein>
<keyword evidence="2" id="KW-1185">Reference proteome</keyword>
<proteinExistence type="predicted"/>
<reference evidence="1 2" key="1">
    <citation type="submission" date="2015-01" db="EMBL/GenBank/DDBJ databases">
        <title>Jeotgalibacillus campisalis genome sequencing.</title>
        <authorList>
            <person name="Goh K.M."/>
            <person name="Chan K.-G."/>
            <person name="Yaakop A.S."/>
            <person name="Ee R."/>
            <person name="Gan H.M."/>
            <person name="Chan C.S."/>
        </authorList>
    </citation>
    <scope>NUCLEOTIDE SEQUENCE [LARGE SCALE GENOMIC DNA]</scope>
    <source>
        <strain evidence="1 2">SF-57</strain>
    </source>
</reference>
<comment type="caution">
    <text evidence="1">The sequence shown here is derived from an EMBL/GenBank/DDBJ whole genome shotgun (WGS) entry which is preliminary data.</text>
</comment>
<gene>
    <name evidence="1" type="ORF">KR50_35770</name>
</gene>
<evidence type="ECO:0000313" key="2">
    <source>
        <dbReference type="Proteomes" id="UP000031972"/>
    </source>
</evidence>
<dbReference type="Proteomes" id="UP000031972">
    <property type="component" value="Unassembled WGS sequence"/>
</dbReference>
<dbReference type="EMBL" id="JXRR01000022">
    <property type="protein sequence ID" value="KIL43174.1"/>
    <property type="molecule type" value="Genomic_DNA"/>
</dbReference>
<sequence length="47" mass="5609">MEMEQALPRKIERERLTSLMTQAYKKGSEEGTTTRNLVRWLAEELRK</sequence>
<organism evidence="1 2">
    <name type="scientific">Jeotgalibacillus campisalis</name>
    <dbReference type="NCBI Taxonomy" id="220754"/>
    <lineage>
        <taxon>Bacteria</taxon>
        <taxon>Bacillati</taxon>
        <taxon>Bacillota</taxon>
        <taxon>Bacilli</taxon>
        <taxon>Bacillales</taxon>
        <taxon>Caryophanaceae</taxon>
        <taxon>Jeotgalibacillus</taxon>
    </lineage>
</organism>
<name>A0A0C2RN24_9BACL</name>
<evidence type="ECO:0000313" key="1">
    <source>
        <dbReference type="EMBL" id="KIL43174.1"/>
    </source>
</evidence>
<dbReference type="RefSeq" id="WP_156969558.1">
    <property type="nucleotide sequence ID" value="NZ_JXRR01000022.1"/>
</dbReference>
<accession>A0A0C2RN24</accession>